<keyword evidence="3" id="KW-1185">Reference proteome</keyword>
<proteinExistence type="predicted"/>
<protein>
    <submittedName>
        <fullName evidence="2">Uncharacterized protein</fullName>
    </submittedName>
</protein>
<evidence type="ECO:0000256" key="1">
    <source>
        <dbReference type="SAM" id="MobiDB-lite"/>
    </source>
</evidence>
<feature type="compositionally biased region" description="Basic and acidic residues" evidence="1">
    <location>
        <begin position="307"/>
        <end position="321"/>
    </location>
</feature>
<gene>
    <name evidence="2" type="ORF">BCR35DRAFT_353786</name>
</gene>
<feature type="compositionally biased region" description="Basic and acidic residues" evidence="1">
    <location>
        <begin position="271"/>
        <end position="292"/>
    </location>
</feature>
<organism evidence="2 3">
    <name type="scientific">Leucosporidium creatinivorum</name>
    <dbReference type="NCBI Taxonomy" id="106004"/>
    <lineage>
        <taxon>Eukaryota</taxon>
        <taxon>Fungi</taxon>
        <taxon>Dikarya</taxon>
        <taxon>Basidiomycota</taxon>
        <taxon>Pucciniomycotina</taxon>
        <taxon>Microbotryomycetes</taxon>
        <taxon>Leucosporidiales</taxon>
        <taxon>Leucosporidium</taxon>
    </lineage>
</organism>
<sequence>MALPASDELLKESVDFSAAPNTVQHLSTARLALCALREDLDLLTRQRAYGLYLMRQLTYNFKEGDKRGKEELFELDHSVALSLADLPRLSPAQLLIAQFTPDATQELCTAAGRLFLTQAASYQRGQLTQLKCQVFKLERHGGDASMETEKMVLVVEKERLVLQQGSDELFSCAGDEIGGLKYLGGRHVEESGQNKQECSLRINCRRYRSKSRAVDDPAVATIYLGALATEDPAFATLRMAIKGWSRAHGFKMAAEDVDSAIPEPPKRSRPRSRERYPIDSSRPREDRVRERSLSPIRPALSSRRRSRSPEPARMEHVDRPLRLASSEGPAWRRFVSDRLTTVDWTPGFWTRLSAFLTSIDPQAKLALPTFTPEEVVFLSFRPDPNTLPALPHAVDSSARFIPRTRIAVERLYRDHPHRLDIAQTRYLLTAPHDYPELRDYALAIEKIVACRDLFRDAFQQLYDHVARRRSDNTTRDPVEKILALDLHRFCGGRPCLKPHESLSIEGIGAGPSRRFADQLSGIVDFEREAIQAFMPLGRPKVL</sequence>
<evidence type="ECO:0000313" key="2">
    <source>
        <dbReference type="EMBL" id="ORY74765.1"/>
    </source>
</evidence>
<dbReference type="AlphaFoldDB" id="A0A1Y2EVA0"/>
<accession>A0A1Y2EVA0</accession>
<dbReference type="InParanoid" id="A0A1Y2EVA0"/>
<name>A0A1Y2EVA0_9BASI</name>
<evidence type="ECO:0000313" key="3">
    <source>
        <dbReference type="Proteomes" id="UP000193467"/>
    </source>
</evidence>
<dbReference type="Proteomes" id="UP000193467">
    <property type="component" value="Unassembled WGS sequence"/>
</dbReference>
<comment type="caution">
    <text evidence="2">The sequence shown here is derived from an EMBL/GenBank/DDBJ whole genome shotgun (WGS) entry which is preliminary data.</text>
</comment>
<dbReference type="EMBL" id="MCGR01000040">
    <property type="protein sequence ID" value="ORY74765.1"/>
    <property type="molecule type" value="Genomic_DNA"/>
</dbReference>
<feature type="region of interest" description="Disordered" evidence="1">
    <location>
        <begin position="255"/>
        <end position="321"/>
    </location>
</feature>
<reference evidence="2 3" key="1">
    <citation type="submission" date="2016-07" db="EMBL/GenBank/DDBJ databases">
        <title>Pervasive Adenine N6-methylation of Active Genes in Fungi.</title>
        <authorList>
            <consortium name="DOE Joint Genome Institute"/>
            <person name="Mondo S.J."/>
            <person name="Dannebaum R.O."/>
            <person name="Kuo R.C."/>
            <person name="Labutti K."/>
            <person name="Haridas S."/>
            <person name="Kuo A."/>
            <person name="Salamov A."/>
            <person name="Ahrendt S.R."/>
            <person name="Lipzen A."/>
            <person name="Sullivan W."/>
            <person name="Andreopoulos W.B."/>
            <person name="Clum A."/>
            <person name="Lindquist E."/>
            <person name="Daum C."/>
            <person name="Ramamoorthy G.K."/>
            <person name="Gryganskyi A."/>
            <person name="Culley D."/>
            <person name="Magnuson J.K."/>
            <person name="James T.Y."/>
            <person name="O'Malley M.A."/>
            <person name="Stajich J.E."/>
            <person name="Spatafora J.W."/>
            <person name="Visel A."/>
            <person name="Grigoriev I.V."/>
        </authorList>
    </citation>
    <scope>NUCLEOTIDE SEQUENCE [LARGE SCALE GENOMIC DNA]</scope>
    <source>
        <strain evidence="2 3">62-1032</strain>
    </source>
</reference>